<dbReference type="Proteomes" id="UP000247459">
    <property type="component" value="Unassembled WGS sequence"/>
</dbReference>
<dbReference type="AlphaFoldDB" id="A0A2W0CH17"/>
<reference evidence="1 2" key="1">
    <citation type="submission" date="2018-01" db="EMBL/GenBank/DDBJ databases">
        <title>Genome sequence of the PGP bacterium Paenibacillus illinoisensis E3.</title>
        <authorList>
            <person name="Rolli E."/>
            <person name="Marasco R."/>
            <person name="Bessem C."/>
            <person name="Michoud G."/>
            <person name="Gaiarsa S."/>
            <person name="Borin S."/>
            <person name="Daffonchio D."/>
        </authorList>
    </citation>
    <scope>NUCLEOTIDE SEQUENCE [LARGE SCALE GENOMIC DNA]</scope>
    <source>
        <strain evidence="1 2">E3</strain>
    </source>
</reference>
<evidence type="ECO:0000313" key="1">
    <source>
        <dbReference type="EMBL" id="PYY27128.1"/>
    </source>
</evidence>
<name>A0A2W0CH17_9BACL</name>
<protein>
    <submittedName>
        <fullName evidence="1">Uncharacterized protein</fullName>
    </submittedName>
</protein>
<proteinExistence type="predicted"/>
<comment type="caution">
    <text evidence="1">The sequence shown here is derived from an EMBL/GenBank/DDBJ whole genome shotgun (WGS) entry which is preliminary data.</text>
</comment>
<organism evidence="1 2">
    <name type="scientific">Paenibacillus illinoisensis</name>
    <dbReference type="NCBI Taxonomy" id="59845"/>
    <lineage>
        <taxon>Bacteria</taxon>
        <taxon>Bacillati</taxon>
        <taxon>Bacillota</taxon>
        <taxon>Bacilli</taxon>
        <taxon>Bacillales</taxon>
        <taxon>Paenibacillaceae</taxon>
        <taxon>Paenibacillus</taxon>
    </lineage>
</organism>
<sequence>MKQVEYNIYRAIAAGDTAFVTHHLSTGWDSQLL</sequence>
<evidence type="ECO:0000313" key="2">
    <source>
        <dbReference type="Proteomes" id="UP000247459"/>
    </source>
</evidence>
<gene>
    <name evidence="1" type="ORF">PIL02S_04861</name>
</gene>
<accession>A0A2W0CH17</accession>
<dbReference type="EMBL" id="PRLG01000023">
    <property type="protein sequence ID" value="PYY27128.1"/>
    <property type="molecule type" value="Genomic_DNA"/>
</dbReference>